<gene>
    <name evidence="1" type="ORF">BN938_1472</name>
</gene>
<dbReference type="HOGENOM" id="CLU_028165_0_0_10"/>
<name>A0A060RD70_9BACT</name>
<reference evidence="1 2" key="1">
    <citation type="journal article" date="2015" name="Genome Announc.">
        <title>Complete Genome Sequence of the Novel Leech Symbiont Mucinivorans hirudinis M3T.</title>
        <authorList>
            <person name="Nelson M.C."/>
            <person name="Bomar L."/>
            <person name="Graf J."/>
        </authorList>
    </citation>
    <scope>NUCLEOTIDE SEQUENCE [LARGE SCALE GENOMIC DNA]</scope>
    <source>
        <strain evidence="2">M3</strain>
    </source>
</reference>
<dbReference type="NCBIfam" id="TIGR01630">
    <property type="entry name" value="psiM2_ORF9"/>
    <property type="match status" value="1"/>
</dbReference>
<dbReference type="EMBL" id="HG934468">
    <property type="protein sequence ID" value="CDN31559.1"/>
    <property type="molecule type" value="Genomic_DNA"/>
</dbReference>
<dbReference type="InterPro" id="IPR006517">
    <property type="entry name" value="Phage_terminase_lsu-like_C"/>
</dbReference>
<evidence type="ECO:0000313" key="1">
    <source>
        <dbReference type="EMBL" id="CDN31559.1"/>
    </source>
</evidence>
<keyword evidence="2" id="KW-1185">Reference proteome</keyword>
<dbReference type="Proteomes" id="UP000027616">
    <property type="component" value="Chromosome I"/>
</dbReference>
<dbReference type="AlphaFoldDB" id="A0A060RD70"/>
<dbReference type="PATRIC" id="fig|1433126.3.peg.1457"/>
<dbReference type="eggNOG" id="COG5410">
    <property type="taxonomic scope" value="Bacteria"/>
</dbReference>
<dbReference type="Pfam" id="PF03237">
    <property type="entry name" value="Terminase_6N"/>
    <property type="match status" value="1"/>
</dbReference>
<organism evidence="1 2">
    <name type="scientific">Mucinivorans hirudinis</name>
    <dbReference type="NCBI Taxonomy" id="1433126"/>
    <lineage>
        <taxon>Bacteria</taxon>
        <taxon>Pseudomonadati</taxon>
        <taxon>Bacteroidota</taxon>
        <taxon>Bacteroidia</taxon>
        <taxon>Bacteroidales</taxon>
        <taxon>Rikenellaceae</taxon>
        <taxon>Mucinivorans</taxon>
    </lineage>
</organism>
<dbReference type="STRING" id="1433126.BN938_1472"/>
<evidence type="ECO:0000313" key="2">
    <source>
        <dbReference type="Proteomes" id="UP000027616"/>
    </source>
</evidence>
<sequence length="428" mass="48540">MISVPPQHGKSLGTSTLLPAYMLGLDPNLRICIGSYSFSLARRFGLSVQRVIDSPEYEKIFPQTFLKGMRQTEKGETALRTADEFDIVGAEGGLRLVGRECSLTGNRVDVMILDDLYKDAAEANSPLVREAAWDWYTSVVRTRLHNNSREIVVFTRWHEDDLIGRLAKSEKIIDIVSFSDISRLQPDEWARVNFEAIKESAPTELDSRPRSEPLWKERHSLELLEQKRRLDPSVFEALYQGNPRSKEGFLYSHFQTYESGGYYEKILNYTDVADTGNDRLCSVCYAVDDEGFIRIIDVIYSPEPMEVTELEVAAMLSRNRVATAVIESNNGGRGFARAVQKLAPATLIKCFHQGANKESRILTNASAVMSRILMPEGWQQRWREFADELTCLRRNFRANAHDDAADTLTGIIETEITHAKRKVFLVGF</sequence>
<accession>A0A060RD70</accession>
<proteinExistence type="predicted"/>
<protein>
    <submittedName>
        <fullName evidence="1">Phage terminase, large subunit</fullName>
    </submittedName>
</protein>
<dbReference type="KEGG" id="rbc:BN938_1472"/>